<feature type="region of interest" description="Disordered" evidence="1">
    <location>
        <begin position="42"/>
        <end position="67"/>
    </location>
</feature>
<organism evidence="2 3">
    <name type="scientific">Callipepla squamata</name>
    <name type="common">Scaled quail</name>
    <dbReference type="NCBI Taxonomy" id="9009"/>
    <lineage>
        <taxon>Eukaryota</taxon>
        <taxon>Metazoa</taxon>
        <taxon>Chordata</taxon>
        <taxon>Craniata</taxon>
        <taxon>Vertebrata</taxon>
        <taxon>Euteleostomi</taxon>
        <taxon>Archelosauria</taxon>
        <taxon>Archosauria</taxon>
        <taxon>Dinosauria</taxon>
        <taxon>Saurischia</taxon>
        <taxon>Theropoda</taxon>
        <taxon>Coelurosauria</taxon>
        <taxon>Aves</taxon>
        <taxon>Neognathae</taxon>
        <taxon>Galloanserae</taxon>
        <taxon>Galliformes</taxon>
        <taxon>Odontophoridae</taxon>
        <taxon>Callipepla</taxon>
    </lineage>
</organism>
<feature type="compositionally biased region" description="Basic and acidic residues" evidence="1">
    <location>
        <begin position="53"/>
        <end position="67"/>
    </location>
</feature>
<accession>A0A226NB19</accession>
<dbReference type="EMBL" id="MCFN01000110">
    <property type="protein sequence ID" value="OXB64826.1"/>
    <property type="molecule type" value="Genomic_DNA"/>
</dbReference>
<dbReference type="STRING" id="9009.A0A226NB19"/>
<proteinExistence type="predicted"/>
<feature type="non-terminal residue" evidence="2">
    <location>
        <position position="67"/>
    </location>
</feature>
<gene>
    <name evidence="2" type="ORF">ASZ78_006564</name>
</gene>
<reference evidence="2 3" key="1">
    <citation type="submission" date="2016-07" db="EMBL/GenBank/DDBJ databases">
        <title>Disparate Historic Effective Population Sizes Predicted by Modern Levels of Genome Diversity for the Scaled Quail (Callipepla squamata) and the Northern Bobwhite (Colinus virginianus): Inferences from First and Second Generation Draft Genome Assemblies for Sympatric New World Quail.</title>
        <authorList>
            <person name="Oldeschulte D.L."/>
            <person name="Halley Y.A."/>
            <person name="Bhattarai E.K."/>
            <person name="Brashear W.A."/>
            <person name="Hill J."/>
            <person name="Metz R.P."/>
            <person name="Johnson C.D."/>
            <person name="Rollins D."/>
            <person name="Peterson M.J."/>
            <person name="Bickhart D.M."/>
            <person name="Decker J.E."/>
            <person name="Seabury C.M."/>
        </authorList>
    </citation>
    <scope>NUCLEOTIDE SEQUENCE [LARGE SCALE GENOMIC DNA]</scope>
    <source>
        <strain evidence="2 3">Texas</strain>
        <tissue evidence="2">Leg muscle</tissue>
    </source>
</reference>
<name>A0A226NB19_CALSU</name>
<evidence type="ECO:0000313" key="2">
    <source>
        <dbReference type="EMBL" id="OXB64826.1"/>
    </source>
</evidence>
<comment type="caution">
    <text evidence="2">The sequence shown here is derived from an EMBL/GenBank/DDBJ whole genome shotgun (WGS) entry which is preliminary data.</text>
</comment>
<dbReference type="Proteomes" id="UP000198323">
    <property type="component" value="Unassembled WGS sequence"/>
</dbReference>
<protein>
    <submittedName>
        <fullName evidence="2">Uncharacterized protein</fullName>
    </submittedName>
</protein>
<evidence type="ECO:0000256" key="1">
    <source>
        <dbReference type="SAM" id="MobiDB-lite"/>
    </source>
</evidence>
<keyword evidence="3" id="KW-1185">Reference proteome</keyword>
<dbReference type="AlphaFoldDB" id="A0A226NB19"/>
<evidence type="ECO:0000313" key="3">
    <source>
        <dbReference type="Proteomes" id="UP000198323"/>
    </source>
</evidence>
<dbReference type="OrthoDB" id="78101at2759"/>
<sequence length="67" mass="7653">DCQHKKTITLDDSDLDARLNSWNLGLENPRYLREKPMPVSLMTPKAGLGKSSSFHEDPALCRMHEKE</sequence>
<feature type="non-terminal residue" evidence="2">
    <location>
        <position position="1"/>
    </location>
</feature>